<dbReference type="EMBL" id="CP128355">
    <property type="protein sequence ID" value="XAF70947.1"/>
    <property type="molecule type" value="Genomic_DNA"/>
</dbReference>
<sequence>MESLKLRSIDIPNDLSTFEYHKLLAYLEFKFDVNPSKVEYKYACDKIREILS</sequence>
<dbReference type="Proteomes" id="UP001436297">
    <property type="component" value="Chromosome"/>
</dbReference>
<organism evidence="1 2">
    <name type="scientific">Staphylococcus hsinchuensis</name>
    <dbReference type="NCBI Taxonomy" id="3051183"/>
    <lineage>
        <taxon>Bacteria</taxon>
        <taxon>Bacillati</taxon>
        <taxon>Bacillota</taxon>
        <taxon>Bacilli</taxon>
        <taxon>Bacillales</taxon>
        <taxon>Staphylococcaceae</taxon>
        <taxon>Staphylococcus</taxon>
    </lineage>
</organism>
<proteinExistence type="predicted"/>
<protein>
    <submittedName>
        <fullName evidence="1">Uncharacterized protein</fullName>
    </submittedName>
</protein>
<reference evidence="1 2" key="1">
    <citation type="journal article" date="2024" name="Pathogens">
        <title>Staphylococcus hsinchuensis sp. nov., Isolated from Soymilk.</title>
        <authorList>
            <person name="Wang Y.T."/>
            <person name="Lin Y.C."/>
            <person name="Hsieh Y.H."/>
            <person name="Lin Y.T."/>
            <person name="Hamada M."/>
            <person name="Chen C.C."/>
            <person name="Liou J.S."/>
            <person name="Lee A.Y."/>
            <person name="Zhang W.L."/>
            <person name="Chen Y.T."/>
            <person name="Huang C.H."/>
        </authorList>
    </citation>
    <scope>NUCLEOTIDE SEQUENCE [LARGE SCALE GENOMIC DNA]</scope>
    <source>
        <strain evidence="1 2">H164</strain>
    </source>
</reference>
<gene>
    <name evidence="1" type="ORF">QQM35_02165</name>
</gene>
<keyword evidence="2" id="KW-1185">Reference proteome</keyword>
<dbReference type="RefSeq" id="WP_251517229.1">
    <property type="nucleotide sequence ID" value="NZ_CP128355.1"/>
</dbReference>
<name>A0ABZ3EF03_9STAP</name>
<evidence type="ECO:0000313" key="1">
    <source>
        <dbReference type="EMBL" id="XAF70947.1"/>
    </source>
</evidence>
<evidence type="ECO:0000313" key="2">
    <source>
        <dbReference type="Proteomes" id="UP001436297"/>
    </source>
</evidence>
<accession>A0ABZ3EF03</accession>